<evidence type="ECO:0000313" key="2">
    <source>
        <dbReference type="EMBL" id="AGZ40442.1"/>
    </source>
</evidence>
<dbReference type="EMBL" id="CP006272">
    <property type="protein sequence ID" value="AGZ40442.1"/>
    <property type="molecule type" value="Genomic_DNA"/>
</dbReference>
<proteinExistence type="predicted"/>
<keyword evidence="1" id="KW-0812">Transmembrane</keyword>
<keyword evidence="3" id="KW-1185">Reference proteome</keyword>
<name>U5VUE4_9ACTN</name>
<dbReference type="Proteomes" id="UP000017746">
    <property type="component" value="Chromosome"/>
</dbReference>
<feature type="transmembrane region" description="Helical" evidence="1">
    <location>
        <begin position="59"/>
        <end position="79"/>
    </location>
</feature>
<keyword evidence="1" id="KW-1133">Transmembrane helix</keyword>
<dbReference type="HOGENOM" id="CLU_1736636_0_0_11"/>
<dbReference type="KEGG" id="afs:AFR_10765"/>
<accession>U5VUE4</accession>
<organism evidence="2 3">
    <name type="scientific">Actinoplanes friuliensis DSM 7358</name>
    <dbReference type="NCBI Taxonomy" id="1246995"/>
    <lineage>
        <taxon>Bacteria</taxon>
        <taxon>Bacillati</taxon>
        <taxon>Actinomycetota</taxon>
        <taxon>Actinomycetes</taxon>
        <taxon>Micromonosporales</taxon>
        <taxon>Micromonosporaceae</taxon>
        <taxon>Actinoplanes</taxon>
    </lineage>
</organism>
<dbReference type="AlphaFoldDB" id="U5VUE4"/>
<dbReference type="InterPro" id="IPR045629">
    <property type="entry name" value="DUF6232"/>
</dbReference>
<keyword evidence="1" id="KW-0472">Membrane</keyword>
<sequence length="153" mass="17131">MYQGPELGGGGGGRRPRWRIIYLDDTIIITSWYVEIDGARIPLADLHDVLVCLTYRYPLVKVTAVMGLIEAAIAGTSAAVLQSGWMLLAGVFSACTVAMGAITDFRKNPRFMTIEATWRGKRIVLFRTRDKQKFGQVRRALIRAIEDNRGFRP</sequence>
<dbReference type="Pfam" id="PF19744">
    <property type="entry name" value="DUF6232"/>
    <property type="match status" value="1"/>
</dbReference>
<reference evidence="2 3" key="1">
    <citation type="journal article" date="2014" name="J. Biotechnol.">
        <title>Complete genome sequence of the actinobacterium Actinoplanes friuliensis HAG 010964, producer of the lipopeptide antibiotic friulimycin.</title>
        <authorList>
            <person name="Ruckert C."/>
            <person name="Szczepanowski R."/>
            <person name="Albersmeier A."/>
            <person name="Goesmann A."/>
            <person name="Fischer N."/>
            <person name="Steinkamper A."/>
            <person name="Puhler A."/>
            <person name="Biener R."/>
            <person name="Schwartz D."/>
            <person name="Kalinowski J."/>
        </authorList>
    </citation>
    <scope>NUCLEOTIDE SEQUENCE [LARGE SCALE GENOMIC DNA]</scope>
    <source>
        <strain evidence="2 3">DSM 7358</strain>
    </source>
</reference>
<feature type="transmembrane region" description="Helical" evidence="1">
    <location>
        <begin position="85"/>
        <end position="102"/>
    </location>
</feature>
<evidence type="ECO:0000313" key="3">
    <source>
        <dbReference type="Proteomes" id="UP000017746"/>
    </source>
</evidence>
<dbReference type="PATRIC" id="fig|1246995.3.peg.2194"/>
<evidence type="ECO:0000256" key="1">
    <source>
        <dbReference type="SAM" id="Phobius"/>
    </source>
</evidence>
<gene>
    <name evidence="2" type="ORF">AFR_10765</name>
</gene>
<protein>
    <submittedName>
        <fullName evidence="2">Uncharacterized protein</fullName>
    </submittedName>
</protein>